<evidence type="ECO:0000313" key="3">
    <source>
        <dbReference type="Proteomes" id="UP000676079"/>
    </source>
</evidence>
<proteinExistence type="predicted"/>
<feature type="transmembrane region" description="Helical" evidence="1">
    <location>
        <begin position="185"/>
        <end position="205"/>
    </location>
</feature>
<organism evidence="2 3">
    <name type="scientific">Nocardiopsis changdeensis</name>
    <dbReference type="NCBI Taxonomy" id="2831969"/>
    <lineage>
        <taxon>Bacteria</taxon>
        <taxon>Bacillati</taxon>
        <taxon>Actinomycetota</taxon>
        <taxon>Actinomycetes</taxon>
        <taxon>Streptosporangiales</taxon>
        <taxon>Nocardiopsidaceae</taxon>
        <taxon>Nocardiopsis</taxon>
    </lineage>
</organism>
<feature type="transmembrane region" description="Helical" evidence="1">
    <location>
        <begin position="121"/>
        <end position="140"/>
    </location>
</feature>
<name>A0ABX8BVG3_9ACTN</name>
<feature type="transmembrane region" description="Helical" evidence="1">
    <location>
        <begin position="88"/>
        <end position="109"/>
    </location>
</feature>
<feature type="transmembrane region" description="Helical" evidence="1">
    <location>
        <begin position="44"/>
        <end position="67"/>
    </location>
</feature>
<gene>
    <name evidence="2" type="ORF">KGD84_02835</name>
</gene>
<evidence type="ECO:0000313" key="2">
    <source>
        <dbReference type="EMBL" id="QUX25705.1"/>
    </source>
</evidence>
<keyword evidence="1" id="KW-1133">Transmembrane helix</keyword>
<feature type="transmembrane region" description="Helical" evidence="1">
    <location>
        <begin position="161"/>
        <end position="179"/>
    </location>
</feature>
<dbReference type="Proteomes" id="UP000676079">
    <property type="component" value="Chromosome"/>
</dbReference>
<evidence type="ECO:0008006" key="4">
    <source>
        <dbReference type="Google" id="ProtNLM"/>
    </source>
</evidence>
<accession>A0ABX8BVG3</accession>
<dbReference type="EMBL" id="CP074133">
    <property type="protein sequence ID" value="QUX25705.1"/>
    <property type="molecule type" value="Genomic_DNA"/>
</dbReference>
<sequence length="211" mass="22030">MAAAGLAIAGMAAVSWTVWPDLAEMVHGGRYNLDGSPNMVPRWLLAGAIPFTTALIAVILSAAPALSARIQEALDPPVRRTARSTTRAMNAVLVLLSLFMLAVHAIMVFNGAGRDIPTTKLAGASVGVLLVGLALVVPMVESAGDRNSVLSRWWADTRWPTAAGMAAVGVVQTAAALLVDNGLLVAMVPLLLLPAMVLGAVSPLLKRRRRD</sequence>
<evidence type="ECO:0000256" key="1">
    <source>
        <dbReference type="SAM" id="Phobius"/>
    </source>
</evidence>
<keyword evidence="3" id="KW-1185">Reference proteome</keyword>
<keyword evidence="1" id="KW-0812">Transmembrane</keyword>
<protein>
    <recommendedName>
        <fullName evidence="4">DUF1648 domain-containing protein</fullName>
    </recommendedName>
</protein>
<keyword evidence="1" id="KW-0472">Membrane</keyword>
<reference evidence="2 3" key="1">
    <citation type="submission" date="2021-05" db="EMBL/GenBank/DDBJ databases">
        <title>Direct Submission.</title>
        <authorList>
            <person name="Li K."/>
            <person name="Gao J."/>
        </authorList>
    </citation>
    <scope>NUCLEOTIDE SEQUENCE [LARGE SCALE GENOMIC DNA]</scope>
    <source>
        <strain evidence="2 3">Mg02</strain>
    </source>
</reference>